<evidence type="ECO:0000313" key="1">
    <source>
        <dbReference type="EMBL" id="CDO47171.1"/>
    </source>
</evidence>
<proteinExistence type="predicted"/>
<reference evidence="2" key="1">
    <citation type="submission" date="2013-11" db="EMBL/GenBank/DDBJ databases">
        <title>Genome sequencing of Bartonella spp. isolated from human blood.</title>
        <authorList>
            <person name="Raoult D."/>
        </authorList>
    </citation>
    <scope>NUCLEOTIDE SEQUENCE</scope>
    <source>
        <strain evidence="2">BM1374165</strain>
    </source>
</reference>
<dbReference type="EMBL" id="HG969191">
    <property type="protein sequence ID" value="CDO47171.1"/>
    <property type="molecule type" value="Genomic_DNA"/>
</dbReference>
<name>X5M5A6_BARHN</name>
<protein>
    <submittedName>
        <fullName evidence="1">Uncharacterized protein</fullName>
    </submittedName>
</protein>
<evidence type="ECO:0000313" key="2">
    <source>
        <dbReference type="Proteomes" id="UP000019801"/>
    </source>
</evidence>
<dbReference type="KEGG" id="bhs:BM1374165_01176"/>
<dbReference type="Proteomes" id="UP000019801">
    <property type="component" value="Chromosome I"/>
</dbReference>
<accession>X5M5A6</accession>
<dbReference type="AlphaFoldDB" id="X5M5A6"/>
<organism evidence="1 2">
    <name type="scientific">Bartonella henselae</name>
    <name type="common">Rochalimaea henselae</name>
    <dbReference type="NCBI Taxonomy" id="38323"/>
    <lineage>
        <taxon>Bacteria</taxon>
        <taxon>Pseudomonadati</taxon>
        <taxon>Pseudomonadota</taxon>
        <taxon>Alphaproteobacteria</taxon>
        <taxon>Hyphomicrobiales</taxon>
        <taxon>Bartonellaceae</taxon>
        <taxon>Bartonella</taxon>
    </lineage>
</organism>
<gene>
    <name evidence="1" type="ORF">BM1374165_01176</name>
</gene>
<sequence length="35" mass="4103">MVFIPRRYSAVLRAFWEVIPVYGAFYDYGVASMRA</sequence>